<sequence length="360" mass="40853">MKFGYFTLTDNPSIYGDERKDSNQMIKDLVEQCVYAEELGFNSVWVPEHHFSALGVLPSPSVFLAHVAARTSKVQLAPATVLLPASHPIRMAEEYALLDLLSDGRAIFSAGRGYDKREYDVFQVDFNNSREIFFEQLDIIKKAWTQPSISYDGQFYKFPEIELTPTPVQNPHPPIYVAAFSEPSVLKAAEMGEHVIFAPFAASMVFGSVTNAVAKFKEESEKHGFKEKQAKCSFFLNVTDSEEEVQRTKERMLKYFRGLVPAFPGDPKTAPPHIRYFVDIVEKLKKMQIEDLSENSIIVGDADYVTAKLKEIEETGIEEVIIYFDFGGLSHSETMAAMERFSKQVLPRFEEKNIKVETRV</sequence>
<comment type="caution">
    <text evidence="4">The sequence shown here is derived from an EMBL/GenBank/DDBJ whole genome shotgun (WGS) entry which is preliminary data.</text>
</comment>
<evidence type="ECO:0000256" key="2">
    <source>
        <dbReference type="ARBA" id="ARBA00023033"/>
    </source>
</evidence>
<name>A0A1V2A6E3_9BACI</name>
<reference evidence="4 5" key="1">
    <citation type="submission" date="2016-12" db="EMBL/GenBank/DDBJ databases">
        <title>Domibacillus sp. SAB 38T whole genome sequencing.</title>
        <authorList>
            <person name="Verma A."/>
            <person name="Ojha A.K."/>
            <person name="Krishnamurthi S."/>
        </authorList>
    </citation>
    <scope>NUCLEOTIDE SEQUENCE [LARGE SCALE GENOMIC DNA]</scope>
    <source>
        <strain evidence="4 5">SAB 38</strain>
    </source>
</reference>
<dbReference type="OrthoDB" id="9814695at2"/>
<dbReference type="RefSeq" id="WP_076766731.1">
    <property type="nucleotide sequence ID" value="NZ_MSFI01000020.1"/>
</dbReference>
<gene>
    <name evidence="4" type="ORF">BTO28_12460</name>
</gene>
<evidence type="ECO:0000313" key="5">
    <source>
        <dbReference type="Proteomes" id="UP000188613"/>
    </source>
</evidence>
<keyword evidence="1" id="KW-0560">Oxidoreductase</keyword>
<feature type="domain" description="Luciferase-like" evidence="3">
    <location>
        <begin position="1"/>
        <end position="318"/>
    </location>
</feature>
<dbReference type="STRING" id="1714355.BTO28_12460"/>
<dbReference type="Pfam" id="PF00296">
    <property type="entry name" value="Bac_luciferase"/>
    <property type="match status" value="1"/>
</dbReference>
<evidence type="ECO:0000259" key="3">
    <source>
        <dbReference type="Pfam" id="PF00296"/>
    </source>
</evidence>
<dbReference type="GO" id="GO:0016705">
    <property type="term" value="F:oxidoreductase activity, acting on paired donors, with incorporation or reduction of molecular oxygen"/>
    <property type="evidence" value="ECO:0007669"/>
    <property type="project" value="InterPro"/>
</dbReference>
<accession>A0A1V2A6E3</accession>
<dbReference type="SUPFAM" id="SSF51679">
    <property type="entry name" value="Bacterial luciferase-like"/>
    <property type="match status" value="1"/>
</dbReference>
<dbReference type="EMBL" id="MSFI01000020">
    <property type="protein sequence ID" value="OMP66500.1"/>
    <property type="molecule type" value="Genomic_DNA"/>
</dbReference>
<keyword evidence="2 4" id="KW-0503">Monooxygenase</keyword>
<dbReference type="AlphaFoldDB" id="A0A1V2A6E3"/>
<dbReference type="PANTHER" id="PTHR30137">
    <property type="entry name" value="LUCIFERASE-LIKE MONOOXYGENASE"/>
    <property type="match status" value="1"/>
</dbReference>
<dbReference type="Proteomes" id="UP000188613">
    <property type="component" value="Unassembled WGS sequence"/>
</dbReference>
<dbReference type="Gene3D" id="3.20.20.30">
    <property type="entry name" value="Luciferase-like domain"/>
    <property type="match status" value="1"/>
</dbReference>
<dbReference type="GO" id="GO:0004497">
    <property type="term" value="F:monooxygenase activity"/>
    <property type="evidence" value="ECO:0007669"/>
    <property type="project" value="UniProtKB-KW"/>
</dbReference>
<dbReference type="InterPro" id="IPR050766">
    <property type="entry name" value="Bact_Lucif_Oxidored"/>
</dbReference>
<protein>
    <submittedName>
        <fullName evidence="4">Monooxygenase</fullName>
    </submittedName>
</protein>
<keyword evidence="5" id="KW-1185">Reference proteome</keyword>
<dbReference type="GO" id="GO:0005829">
    <property type="term" value="C:cytosol"/>
    <property type="evidence" value="ECO:0007669"/>
    <property type="project" value="TreeGrafter"/>
</dbReference>
<dbReference type="InterPro" id="IPR011251">
    <property type="entry name" value="Luciferase-like_dom"/>
</dbReference>
<evidence type="ECO:0000313" key="4">
    <source>
        <dbReference type="EMBL" id="OMP66500.1"/>
    </source>
</evidence>
<dbReference type="InterPro" id="IPR036661">
    <property type="entry name" value="Luciferase-like_sf"/>
</dbReference>
<dbReference type="PANTHER" id="PTHR30137:SF8">
    <property type="entry name" value="BLR5498 PROTEIN"/>
    <property type="match status" value="1"/>
</dbReference>
<organism evidence="4 5">
    <name type="scientific">Domibacillus epiphyticus</name>
    <dbReference type="NCBI Taxonomy" id="1714355"/>
    <lineage>
        <taxon>Bacteria</taxon>
        <taxon>Bacillati</taxon>
        <taxon>Bacillota</taxon>
        <taxon>Bacilli</taxon>
        <taxon>Bacillales</taxon>
        <taxon>Bacillaceae</taxon>
        <taxon>Domibacillus</taxon>
    </lineage>
</organism>
<proteinExistence type="predicted"/>
<evidence type="ECO:0000256" key="1">
    <source>
        <dbReference type="ARBA" id="ARBA00023002"/>
    </source>
</evidence>